<proteinExistence type="predicted"/>
<name>A0AAV1SNN3_9ROSI</name>
<dbReference type="EMBL" id="CAWUPB010001195">
    <property type="protein sequence ID" value="CAK7355625.1"/>
    <property type="molecule type" value="Genomic_DNA"/>
</dbReference>
<protein>
    <submittedName>
        <fullName evidence="1">Uncharacterized protein</fullName>
    </submittedName>
</protein>
<gene>
    <name evidence="1" type="ORF">DCAF_LOCUS25885</name>
</gene>
<sequence length="78" mass="8917">MMARPPLPLWLQDNLTLRLQDGLLSLPTSSNNSDDKNSSLTTTYNLISKRHVISSLVIPLLRHMRLKKEMSMRSKQNA</sequence>
<dbReference type="AlphaFoldDB" id="A0AAV1SNN3"/>
<evidence type="ECO:0000313" key="2">
    <source>
        <dbReference type="Proteomes" id="UP001314170"/>
    </source>
</evidence>
<dbReference type="Proteomes" id="UP001314170">
    <property type="component" value="Unassembled WGS sequence"/>
</dbReference>
<keyword evidence="2" id="KW-1185">Reference proteome</keyword>
<organism evidence="1 2">
    <name type="scientific">Dovyalis caffra</name>
    <dbReference type="NCBI Taxonomy" id="77055"/>
    <lineage>
        <taxon>Eukaryota</taxon>
        <taxon>Viridiplantae</taxon>
        <taxon>Streptophyta</taxon>
        <taxon>Embryophyta</taxon>
        <taxon>Tracheophyta</taxon>
        <taxon>Spermatophyta</taxon>
        <taxon>Magnoliopsida</taxon>
        <taxon>eudicotyledons</taxon>
        <taxon>Gunneridae</taxon>
        <taxon>Pentapetalae</taxon>
        <taxon>rosids</taxon>
        <taxon>fabids</taxon>
        <taxon>Malpighiales</taxon>
        <taxon>Salicaceae</taxon>
        <taxon>Flacourtieae</taxon>
        <taxon>Dovyalis</taxon>
    </lineage>
</organism>
<reference evidence="1 2" key="1">
    <citation type="submission" date="2024-01" db="EMBL/GenBank/DDBJ databases">
        <authorList>
            <person name="Waweru B."/>
        </authorList>
    </citation>
    <scope>NUCLEOTIDE SEQUENCE [LARGE SCALE GENOMIC DNA]</scope>
</reference>
<comment type="caution">
    <text evidence="1">The sequence shown here is derived from an EMBL/GenBank/DDBJ whole genome shotgun (WGS) entry which is preliminary data.</text>
</comment>
<evidence type="ECO:0000313" key="1">
    <source>
        <dbReference type="EMBL" id="CAK7355625.1"/>
    </source>
</evidence>
<accession>A0AAV1SNN3</accession>